<protein>
    <recommendedName>
        <fullName evidence="3">Alpha/beta hydrolase domain-containing protein</fullName>
    </recommendedName>
</protein>
<evidence type="ECO:0000259" key="3">
    <source>
        <dbReference type="Pfam" id="PF20091"/>
    </source>
</evidence>
<evidence type="ECO:0000313" key="4">
    <source>
        <dbReference type="EMBL" id="MUG47858.1"/>
    </source>
</evidence>
<dbReference type="InterPro" id="IPR045394">
    <property type="entry name" value="Abhydrolase_dom"/>
</dbReference>
<evidence type="ECO:0000256" key="1">
    <source>
        <dbReference type="SAM" id="MobiDB-lite"/>
    </source>
</evidence>
<dbReference type="Pfam" id="PF20091">
    <property type="entry name" value="Abhydrolase_10"/>
    <property type="match status" value="1"/>
</dbReference>
<evidence type="ECO:0000256" key="2">
    <source>
        <dbReference type="SAM" id="SignalP"/>
    </source>
</evidence>
<dbReference type="RefSeq" id="WP_155613228.1">
    <property type="nucleotide sequence ID" value="NZ_WNZW01000016.1"/>
</dbReference>
<dbReference type="AlphaFoldDB" id="A0A7X2Z6G6"/>
<proteinExistence type="predicted"/>
<comment type="caution">
    <text evidence="4">The sequence shown here is derived from an EMBL/GenBank/DDBJ whole genome shotgun (WGS) entry which is preliminary data.</text>
</comment>
<name>A0A7X2Z6G6_9BACL</name>
<accession>A0A7X2Z6G6</accession>
<dbReference type="OrthoDB" id="1971292at2"/>
<keyword evidence="2" id="KW-0732">Signal</keyword>
<gene>
    <name evidence="4" type="ORF">GNP95_23215</name>
</gene>
<feature type="chain" id="PRO_5039292041" description="Alpha/beta hydrolase domain-containing protein" evidence="2">
    <location>
        <begin position="34"/>
        <end position="526"/>
    </location>
</feature>
<sequence length="526" mass="57159">MRRISQKKFGTILVVTQALVLTTLLSACGSAGSNDSTSSVSSPSASSLGVASANGTTATTESGFTVTGPINGGEHKQPFGAYFGDMKKLGYVEEEYFVEGVAQRYEPVGNLTPDGKWNLKPDDTAPYKTRILVRRPIDPAKFNGTVLMEWANVSNGYEISFADPHGLYQNGFAYVSVSAQPLGVEGYEDNNQGLKAWDPDRYGSLSIPDDGVSYDIFTQAARAIGPNRKGDVDPMGGLPVKKLIAIGGSQSGNRVLAYANGVQPIEHTFDALMPMLEAGSASDFERELAHADVTKHSRVVKAKVRDDLKTPVMKINTQTEGLFYVPLRQPDTDLYRSWEIAGASHAPTRQMELIRQKTDRDGLTNSLDTYSPYRSSDVNWLYTVDAAILHVHDWINGGEAPPSMKPLEIASNGMDYSYDEFGNAKGGVRLPELEVPIARYAVSPVYGLGGFTITFTAEQLKKLYPTHDDYVAKVKAAAEAAEKAGVILPYRADEYIRAAKAAPIPTPAMPDLPKVSDIMKKVQQTR</sequence>
<evidence type="ECO:0000313" key="5">
    <source>
        <dbReference type="Proteomes" id="UP000447876"/>
    </source>
</evidence>
<dbReference type="EMBL" id="WNZW01000016">
    <property type="protein sequence ID" value="MUG47858.1"/>
    <property type="molecule type" value="Genomic_DNA"/>
</dbReference>
<feature type="compositionally biased region" description="Polar residues" evidence="1">
    <location>
        <begin position="54"/>
        <end position="65"/>
    </location>
</feature>
<reference evidence="4 5" key="1">
    <citation type="submission" date="2019-11" db="EMBL/GenBank/DDBJ databases">
        <title>Draft genome sequences of five Paenibacillus species of dairy origin.</title>
        <authorList>
            <person name="Olajide A.M."/>
            <person name="Chen S."/>
            <person name="Lapointe G."/>
        </authorList>
    </citation>
    <scope>NUCLEOTIDE SEQUENCE [LARGE SCALE GENOMIC DNA]</scope>
    <source>
        <strain evidence="4 5">12CR55</strain>
    </source>
</reference>
<feature type="compositionally biased region" description="Low complexity" evidence="1">
    <location>
        <begin position="31"/>
        <end position="53"/>
    </location>
</feature>
<dbReference type="Proteomes" id="UP000447876">
    <property type="component" value="Unassembled WGS sequence"/>
</dbReference>
<organism evidence="4 5">
    <name type="scientific">Paenibacillus woosongensis</name>
    <dbReference type="NCBI Taxonomy" id="307580"/>
    <lineage>
        <taxon>Bacteria</taxon>
        <taxon>Bacillati</taxon>
        <taxon>Bacillota</taxon>
        <taxon>Bacilli</taxon>
        <taxon>Bacillales</taxon>
        <taxon>Paenibacillaceae</taxon>
        <taxon>Paenibacillus</taxon>
    </lineage>
</organism>
<dbReference type="PROSITE" id="PS51257">
    <property type="entry name" value="PROKAR_LIPOPROTEIN"/>
    <property type="match status" value="1"/>
</dbReference>
<feature type="signal peptide" evidence="2">
    <location>
        <begin position="1"/>
        <end position="33"/>
    </location>
</feature>
<feature type="region of interest" description="Disordered" evidence="1">
    <location>
        <begin position="31"/>
        <end position="71"/>
    </location>
</feature>
<feature type="domain" description="Alpha/beta hydrolase" evidence="3">
    <location>
        <begin position="66"/>
        <end position="497"/>
    </location>
</feature>